<dbReference type="InterPro" id="IPR019557">
    <property type="entry name" value="AminoTfrase-like_pln_mobile"/>
</dbReference>
<reference evidence="2 3" key="1">
    <citation type="journal article" date="2021" name="Plant Biotechnol. J.">
        <title>Multi-omics assisted identification of the key and species-specific regulatory components of drought-tolerant mechanisms in Gossypium stocksii.</title>
        <authorList>
            <person name="Yu D."/>
            <person name="Ke L."/>
            <person name="Zhang D."/>
            <person name="Wu Y."/>
            <person name="Sun Y."/>
            <person name="Mei J."/>
            <person name="Sun J."/>
            <person name="Sun Y."/>
        </authorList>
    </citation>
    <scope>NUCLEOTIDE SEQUENCE [LARGE SCALE GENOMIC DNA]</scope>
    <source>
        <strain evidence="3">cv. E1</strain>
        <tissue evidence="2">Leaf</tissue>
    </source>
</reference>
<dbReference type="InterPro" id="IPR044824">
    <property type="entry name" value="MAIN-like"/>
</dbReference>
<dbReference type="Pfam" id="PF10536">
    <property type="entry name" value="PMD"/>
    <property type="match status" value="1"/>
</dbReference>
<sequence>MPYLELTRFGSTTLIWTIDLRYDLISTLVERWRLKTHTFLLSCGECTVTLEDVALQLGLPIDESTITGRNTIAEPATLCYSLLGVSPNNAGSKFTGLRFSWLKANFEHLSINATEQEVMCAAQVYIMYIIGGVLMPDTNNNRVHLMYLPLLTDLQNVRSYSWGFAILAMLYRELCRTTSLML</sequence>
<organism evidence="2 3">
    <name type="scientific">Gossypium stocksii</name>
    <dbReference type="NCBI Taxonomy" id="47602"/>
    <lineage>
        <taxon>Eukaryota</taxon>
        <taxon>Viridiplantae</taxon>
        <taxon>Streptophyta</taxon>
        <taxon>Embryophyta</taxon>
        <taxon>Tracheophyta</taxon>
        <taxon>Spermatophyta</taxon>
        <taxon>Magnoliopsida</taxon>
        <taxon>eudicotyledons</taxon>
        <taxon>Gunneridae</taxon>
        <taxon>Pentapetalae</taxon>
        <taxon>rosids</taxon>
        <taxon>malvids</taxon>
        <taxon>Malvales</taxon>
        <taxon>Malvaceae</taxon>
        <taxon>Malvoideae</taxon>
        <taxon>Gossypium</taxon>
    </lineage>
</organism>
<evidence type="ECO:0000313" key="2">
    <source>
        <dbReference type="EMBL" id="KAH1129224.1"/>
    </source>
</evidence>
<dbReference type="PANTHER" id="PTHR46033:SF8">
    <property type="entry name" value="PROTEIN MAINTENANCE OF MERISTEMS-LIKE"/>
    <property type="match status" value="1"/>
</dbReference>
<dbReference type="AlphaFoldDB" id="A0A9D3WIE5"/>
<keyword evidence="3" id="KW-1185">Reference proteome</keyword>
<dbReference type="PANTHER" id="PTHR46033">
    <property type="entry name" value="PROTEIN MAIN-LIKE 2"/>
    <property type="match status" value="1"/>
</dbReference>
<protein>
    <recommendedName>
        <fullName evidence="1">Aminotransferase-like plant mobile domain-containing protein</fullName>
    </recommendedName>
</protein>
<proteinExistence type="predicted"/>
<dbReference type="EMBL" id="JAIQCV010000001">
    <property type="protein sequence ID" value="KAH1129224.1"/>
    <property type="molecule type" value="Genomic_DNA"/>
</dbReference>
<evidence type="ECO:0000313" key="3">
    <source>
        <dbReference type="Proteomes" id="UP000828251"/>
    </source>
</evidence>
<comment type="caution">
    <text evidence="2">The sequence shown here is derived from an EMBL/GenBank/DDBJ whole genome shotgun (WGS) entry which is preliminary data.</text>
</comment>
<name>A0A9D3WIE5_9ROSI</name>
<evidence type="ECO:0000259" key="1">
    <source>
        <dbReference type="Pfam" id="PF10536"/>
    </source>
</evidence>
<gene>
    <name evidence="2" type="ORF">J1N35_000602</name>
</gene>
<feature type="domain" description="Aminotransferase-like plant mobile" evidence="1">
    <location>
        <begin position="17"/>
        <end position="177"/>
    </location>
</feature>
<dbReference type="OrthoDB" id="1936739at2759"/>
<dbReference type="GO" id="GO:0010073">
    <property type="term" value="P:meristem maintenance"/>
    <property type="evidence" value="ECO:0007669"/>
    <property type="project" value="InterPro"/>
</dbReference>
<dbReference type="Proteomes" id="UP000828251">
    <property type="component" value="Unassembled WGS sequence"/>
</dbReference>
<accession>A0A9D3WIE5</accession>